<keyword evidence="8" id="KW-0539">Nucleus</keyword>
<gene>
    <name evidence="12" type="ORF">OSB1V03_LOCUS12922</name>
</gene>
<dbReference type="SUPFAM" id="SSF46689">
    <property type="entry name" value="Homeodomain-like"/>
    <property type="match status" value="1"/>
</dbReference>
<feature type="region of interest" description="Disordered" evidence="9">
    <location>
        <begin position="479"/>
        <end position="501"/>
    </location>
</feature>
<keyword evidence="3" id="KW-0507">mRNA processing</keyword>
<dbReference type="GO" id="GO:0000974">
    <property type="term" value="C:Prp19 complex"/>
    <property type="evidence" value="ECO:0007669"/>
    <property type="project" value="InterPro"/>
</dbReference>
<proteinExistence type="inferred from homology"/>
<keyword evidence="6" id="KW-0238">DNA-binding</keyword>
<dbReference type="InterPro" id="IPR009057">
    <property type="entry name" value="Homeodomain-like_sf"/>
</dbReference>
<keyword evidence="7" id="KW-0508">mRNA splicing</keyword>
<dbReference type="PROSITE" id="PS51294">
    <property type="entry name" value="HTH_MYB"/>
    <property type="match status" value="2"/>
</dbReference>
<sequence>MTMPRIMIKGGVWRNTEDEVLKAAVMKYGKNQWSRIASVLHRKSAKQCKARWFEWLDPSIKKTEWSREEEEKLINLVRLMPTQWRTIASIVGRTASQCLEHYEQLLDQAQRKDEDGVAGGSGSSAAAAADDPRKLKPGEIDPNPETKPARPDPKDMDEDELEMLSEARARLANTQGKKAKRKAREKQLEEARRLASLQKRRELRMAGINVGLRSLKRRRGIDYNSEIPFEKPVPAGFYDTSEEAYEPQDQDFRKLRQQQLDGELRSEKEEKERKKDKQKLKQRKENDLPNSLANAEEPTKKRSKLVLPEPQITDAELEQVVKLGKASESAKETAEESGNRASEALLADYSITAAANAAAIRTPKSSALSRDTILMEAQNLMALTNVDTPLKGGLNTPLHELDPSIAGAITPGGTGKTPLSVTPNNMIATPFRTPSGGADSSLAATPRTPGSSVGGQTPLATPLRDKLAINAEEALVFEGDERSAKQQQKETRETLRKALSALPAPKNEYEIVVNDEEDMDESADAGLSVEDQADLDDQRERRRLEALEEERRRQSQPVQRELPRPADVNNSILRTGAQATDPQMSAIQRAEELIKEEMLVMLHYDAVHNPTDSQLMASSYRSARSGNQSNPNAVHTTFLEKHPYVKYSKDQLAAAKQVLQTEMDVVKQGMAHTELTLDGYCQVWDECLSQVLYLPSQHKYTRANLVNKKDRIESLEKRLDQNRSHMTKEAKKAAKIEKKLRILLGGYQSRAAQLTKQTSDLVEQSRAAQLTKQTSDLVEQVEQTTLELQTFTILKDHEEMAIDKRIDSLSEDVKRQNVRESSLQERYDQLIRKRDDLLSQLKPQPNQSNETTE</sequence>
<evidence type="ECO:0000259" key="10">
    <source>
        <dbReference type="PROSITE" id="PS50090"/>
    </source>
</evidence>
<dbReference type="CDD" id="cd00167">
    <property type="entry name" value="SANT"/>
    <property type="match status" value="1"/>
</dbReference>
<evidence type="ECO:0000256" key="4">
    <source>
        <dbReference type="ARBA" id="ARBA00022728"/>
    </source>
</evidence>
<dbReference type="EMBL" id="OC865688">
    <property type="protein sequence ID" value="CAD7632519.1"/>
    <property type="molecule type" value="Genomic_DNA"/>
</dbReference>
<dbReference type="InterPro" id="IPR047240">
    <property type="entry name" value="SANT_CDC5L_II"/>
</dbReference>
<evidence type="ECO:0000256" key="7">
    <source>
        <dbReference type="ARBA" id="ARBA00023187"/>
    </source>
</evidence>
<evidence type="ECO:0000256" key="9">
    <source>
        <dbReference type="SAM" id="MobiDB-lite"/>
    </source>
</evidence>
<dbReference type="EMBL" id="CAJPIZ010011113">
    <property type="protein sequence ID" value="CAG2112949.1"/>
    <property type="molecule type" value="Genomic_DNA"/>
</dbReference>
<feature type="compositionally biased region" description="Acidic residues" evidence="9">
    <location>
        <begin position="240"/>
        <end position="249"/>
    </location>
</feature>
<dbReference type="InterPro" id="IPR021786">
    <property type="entry name" value="Cdc5p/Cef1_C"/>
</dbReference>
<feature type="region of interest" description="Disordered" evidence="9">
    <location>
        <begin position="111"/>
        <end position="157"/>
    </location>
</feature>
<evidence type="ECO:0000256" key="6">
    <source>
        <dbReference type="ARBA" id="ARBA00023125"/>
    </source>
</evidence>
<keyword evidence="5" id="KW-0677">Repeat</keyword>
<dbReference type="GO" id="GO:0000977">
    <property type="term" value="F:RNA polymerase II transcription regulatory region sequence-specific DNA binding"/>
    <property type="evidence" value="ECO:0007669"/>
    <property type="project" value="TreeGrafter"/>
</dbReference>
<feature type="domain" description="HTH myb-type" evidence="11">
    <location>
        <begin position="57"/>
        <end position="110"/>
    </location>
</feature>
<dbReference type="PANTHER" id="PTHR45885:SF1">
    <property type="entry name" value="CELL DIVISION CYCLE 5-LIKE PROTEIN"/>
    <property type="match status" value="1"/>
</dbReference>
<dbReference type="Gene3D" id="1.10.10.60">
    <property type="entry name" value="Homeodomain-like"/>
    <property type="match status" value="2"/>
</dbReference>
<dbReference type="InterPro" id="IPR001005">
    <property type="entry name" value="SANT/Myb"/>
</dbReference>
<feature type="region of interest" description="Disordered" evidence="9">
    <location>
        <begin position="215"/>
        <end position="311"/>
    </location>
</feature>
<dbReference type="Proteomes" id="UP000759131">
    <property type="component" value="Unassembled WGS sequence"/>
</dbReference>
<evidence type="ECO:0000256" key="8">
    <source>
        <dbReference type="ARBA" id="ARBA00023242"/>
    </source>
</evidence>
<dbReference type="AlphaFoldDB" id="A0A7R9L225"/>
<feature type="domain" description="Myb-like" evidence="10">
    <location>
        <begin position="57"/>
        <end position="106"/>
    </location>
</feature>
<evidence type="ECO:0000256" key="3">
    <source>
        <dbReference type="ARBA" id="ARBA00022664"/>
    </source>
</evidence>
<accession>A0A7R9L225</accession>
<evidence type="ECO:0000256" key="1">
    <source>
        <dbReference type="ARBA" id="ARBA00004123"/>
    </source>
</evidence>
<evidence type="ECO:0000313" key="13">
    <source>
        <dbReference type="Proteomes" id="UP000759131"/>
    </source>
</evidence>
<organism evidence="12">
    <name type="scientific">Medioppia subpectinata</name>
    <dbReference type="NCBI Taxonomy" id="1979941"/>
    <lineage>
        <taxon>Eukaryota</taxon>
        <taxon>Metazoa</taxon>
        <taxon>Ecdysozoa</taxon>
        <taxon>Arthropoda</taxon>
        <taxon>Chelicerata</taxon>
        <taxon>Arachnida</taxon>
        <taxon>Acari</taxon>
        <taxon>Acariformes</taxon>
        <taxon>Sarcoptiformes</taxon>
        <taxon>Oribatida</taxon>
        <taxon>Brachypylina</taxon>
        <taxon>Oppioidea</taxon>
        <taxon>Oppiidae</taxon>
        <taxon>Medioppia</taxon>
    </lineage>
</organism>
<feature type="compositionally biased region" description="Polar residues" evidence="9">
    <location>
        <begin position="568"/>
        <end position="583"/>
    </location>
</feature>
<dbReference type="Pfam" id="PF13921">
    <property type="entry name" value="Myb_DNA-bind_6"/>
    <property type="match status" value="1"/>
</dbReference>
<feature type="compositionally biased region" description="Basic and acidic residues" evidence="9">
    <location>
        <begin position="536"/>
        <end position="553"/>
    </location>
</feature>
<keyword evidence="4" id="KW-0747">Spliceosome</keyword>
<dbReference type="GO" id="GO:0000398">
    <property type="term" value="P:mRNA splicing, via spliceosome"/>
    <property type="evidence" value="ECO:0007669"/>
    <property type="project" value="InterPro"/>
</dbReference>
<evidence type="ECO:0000256" key="5">
    <source>
        <dbReference type="ARBA" id="ARBA00022737"/>
    </source>
</evidence>
<dbReference type="GO" id="GO:0005681">
    <property type="term" value="C:spliceosomal complex"/>
    <property type="evidence" value="ECO:0007669"/>
    <property type="project" value="UniProtKB-KW"/>
</dbReference>
<feature type="region of interest" description="Disordered" evidence="9">
    <location>
        <begin position="432"/>
        <end position="459"/>
    </location>
</feature>
<dbReference type="OrthoDB" id="1410009at2759"/>
<feature type="domain" description="Myb-like" evidence="10">
    <location>
        <begin position="5"/>
        <end position="56"/>
    </location>
</feature>
<feature type="region of interest" description="Disordered" evidence="9">
    <location>
        <begin position="518"/>
        <end position="583"/>
    </location>
</feature>
<dbReference type="CDD" id="cd11659">
    <property type="entry name" value="SANT_CDC5_II"/>
    <property type="match status" value="1"/>
</dbReference>
<dbReference type="Pfam" id="PF11831">
    <property type="entry name" value="Myb_Cef"/>
    <property type="match status" value="1"/>
</dbReference>
<feature type="compositionally biased region" description="Polar residues" evidence="9">
    <location>
        <begin position="448"/>
        <end position="459"/>
    </location>
</feature>
<keyword evidence="13" id="KW-1185">Reference proteome</keyword>
<feature type="compositionally biased region" description="Basic and acidic residues" evidence="9">
    <location>
        <begin position="262"/>
        <end position="275"/>
    </location>
</feature>
<feature type="compositionally biased region" description="Basic and acidic residues" evidence="9">
    <location>
        <begin position="130"/>
        <end position="139"/>
    </location>
</feature>
<evidence type="ECO:0000259" key="11">
    <source>
        <dbReference type="PROSITE" id="PS51294"/>
    </source>
</evidence>
<dbReference type="InterPro" id="IPR017930">
    <property type="entry name" value="Myb_dom"/>
</dbReference>
<feature type="domain" description="HTH myb-type" evidence="11">
    <location>
        <begin position="5"/>
        <end position="52"/>
    </location>
</feature>
<dbReference type="PROSITE" id="PS50090">
    <property type="entry name" value="MYB_LIKE"/>
    <property type="match status" value="2"/>
</dbReference>
<comment type="similarity">
    <text evidence="2">Belongs to the CEF1 family.</text>
</comment>
<name>A0A7R9L225_9ACAR</name>
<protein>
    <submittedName>
        <fullName evidence="12">Uncharacterized protein</fullName>
    </submittedName>
</protein>
<comment type="subcellular location">
    <subcellularLocation>
        <location evidence="1">Nucleus</location>
    </subcellularLocation>
</comment>
<evidence type="ECO:0000256" key="2">
    <source>
        <dbReference type="ARBA" id="ARBA00010506"/>
    </source>
</evidence>
<dbReference type="PANTHER" id="PTHR45885">
    <property type="entry name" value="CELL DIVISION CYCLE 5-LIKE PROTEIN"/>
    <property type="match status" value="1"/>
</dbReference>
<dbReference type="SMART" id="SM00717">
    <property type="entry name" value="SANT"/>
    <property type="match status" value="2"/>
</dbReference>
<dbReference type="InterPro" id="IPR047242">
    <property type="entry name" value="CDC5L/Cef1"/>
</dbReference>
<feature type="compositionally biased region" description="Basic and acidic residues" evidence="9">
    <location>
        <begin position="479"/>
        <end position="496"/>
    </location>
</feature>
<evidence type="ECO:0000313" key="12">
    <source>
        <dbReference type="EMBL" id="CAD7632519.1"/>
    </source>
</evidence>
<reference evidence="12" key="1">
    <citation type="submission" date="2020-11" db="EMBL/GenBank/DDBJ databases">
        <authorList>
            <person name="Tran Van P."/>
        </authorList>
    </citation>
    <scope>NUCLEOTIDE SEQUENCE</scope>
</reference>
<dbReference type="FunFam" id="1.10.10.60:FF:000021">
    <property type="entry name" value="CDC5 cell division cycle 5-like"/>
    <property type="match status" value="1"/>
</dbReference>
<dbReference type="GO" id="GO:0000981">
    <property type="term" value="F:DNA-binding transcription factor activity, RNA polymerase II-specific"/>
    <property type="evidence" value="ECO:0007669"/>
    <property type="project" value="TreeGrafter"/>
</dbReference>